<dbReference type="SUPFAM" id="SSF57959">
    <property type="entry name" value="Leucine zipper domain"/>
    <property type="match status" value="1"/>
</dbReference>
<dbReference type="GO" id="GO:0000981">
    <property type="term" value="F:DNA-binding transcription factor activity, RNA polymerase II-specific"/>
    <property type="evidence" value="ECO:0007669"/>
    <property type="project" value="TreeGrafter"/>
</dbReference>
<keyword evidence="4" id="KW-0175">Coiled coil</keyword>
<dbReference type="AlphaFoldDB" id="V3ZLX4"/>
<dbReference type="CTD" id="20250193"/>
<evidence type="ECO:0000256" key="1">
    <source>
        <dbReference type="ARBA" id="ARBA00023015"/>
    </source>
</evidence>
<evidence type="ECO:0000256" key="4">
    <source>
        <dbReference type="SAM" id="Coils"/>
    </source>
</evidence>
<evidence type="ECO:0000256" key="3">
    <source>
        <dbReference type="ARBA" id="ARBA00023163"/>
    </source>
</evidence>
<keyword evidence="3" id="KW-0804">Transcription</keyword>
<evidence type="ECO:0000256" key="5">
    <source>
        <dbReference type="SAM" id="MobiDB-lite"/>
    </source>
</evidence>
<keyword evidence="8" id="KW-1185">Reference proteome</keyword>
<dbReference type="STRING" id="225164.V3ZLX4"/>
<organism evidence="7 8">
    <name type="scientific">Lottia gigantea</name>
    <name type="common">Giant owl limpet</name>
    <dbReference type="NCBI Taxonomy" id="225164"/>
    <lineage>
        <taxon>Eukaryota</taxon>
        <taxon>Metazoa</taxon>
        <taxon>Spiralia</taxon>
        <taxon>Lophotrochozoa</taxon>
        <taxon>Mollusca</taxon>
        <taxon>Gastropoda</taxon>
        <taxon>Patellogastropoda</taxon>
        <taxon>Lottioidea</taxon>
        <taxon>Lottiidae</taxon>
        <taxon>Lottia</taxon>
    </lineage>
</organism>
<dbReference type="GeneID" id="20250193"/>
<evidence type="ECO:0000313" key="7">
    <source>
        <dbReference type="EMBL" id="ESO83415.1"/>
    </source>
</evidence>
<feature type="domain" description="BZIP" evidence="6">
    <location>
        <begin position="48"/>
        <end position="111"/>
    </location>
</feature>
<dbReference type="OrthoDB" id="6611570at2759"/>
<dbReference type="InterPro" id="IPR000837">
    <property type="entry name" value="AP-1"/>
</dbReference>
<dbReference type="SMART" id="SM00338">
    <property type="entry name" value="BRLZ"/>
    <property type="match status" value="1"/>
</dbReference>
<feature type="compositionally biased region" description="Basic and acidic residues" evidence="5">
    <location>
        <begin position="1"/>
        <end position="35"/>
    </location>
</feature>
<dbReference type="PANTHER" id="PTHR23351:SF24">
    <property type="entry name" value="ACTIVATING TRANSCRIPTION FACTOR 3-RELATED"/>
    <property type="match status" value="1"/>
</dbReference>
<evidence type="ECO:0000256" key="2">
    <source>
        <dbReference type="ARBA" id="ARBA00023125"/>
    </source>
</evidence>
<dbReference type="PANTHER" id="PTHR23351">
    <property type="entry name" value="FOS TRANSCRIPTION FACTOR-RELATED"/>
    <property type="match status" value="1"/>
</dbReference>
<dbReference type="HOGENOM" id="CLU_861343_0_0_1"/>
<keyword evidence="2" id="KW-0238">DNA-binding</keyword>
<feature type="region of interest" description="Disordered" evidence="5">
    <location>
        <begin position="1"/>
        <end position="36"/>
    </location>
</feature>
<dbReference type="PROSITE" id="PS00036">
    <property type="entry name" value="BZIP_BASIC"/>
    <property type="match status" value="1"/>
</dbReference>
<name>V3ZLX4_LOTGI</name>
<dbReference type="PROSITE" id="PS50217">
    <property type="entry name" value="BZIP"/>
    <property type="match status" value="1"/>
</dbReference>
<evidence type="ECO:0000259" key="6">
    <source>
        <dbReference type="PROSITE" id="PS50217"/>
    </source>
</evidence>
<feature type="coiled-coil region" evidence="4">
    <location>
        <begin position="87"/>
        <end position="114"/>
    </location>
</feature>
<dbReference type="GO" id="GO:0005634">
    <property type="term" value="C:nucleus"/>
    <property type="evidence" value="ECO:0007669"/>
    <property type="project" value="TreeGrafter"/>
</dbReference>
<dbReference type="GO" id="GO:0000978">
    <property type="term" value="F:RNA polymerase II cis-regulatory region sequence-specific DNA binding"/>
    <property type="evidence" value="ECO:0007669"/>
    <property type="project" value="TreeGrafter"/>
</dbReference>
<sequence>MDPKDEGDRTTSQKEILRQKILTKRKDLGEEDTRPVKQIKHVLTPEEIEKREKRKAQNRKAATKFRNKKKNILDANQQERLDLIRANAELQCQIGELSTEVDKLKEMMDKHLESGCSLISIHIQDHQESNPIATSTMVFTDISDPTELYLNLEKSDPSPARPVLNTDTTGLISETTGLIPETTGLIPETTGLIPETTGLIPETLGINPETTLSQTLIDEIGYLLSDFNPNDLDMSTYNMNTQPQKVNDFKMPIASLHHDLFQHSVNCSPDNEFDMSITTQSDQLSMFQNAQSHVSPVSEEFEDHLDPWLPNDESLEQPSFTNL</sequence>
<dbReference type="KEGG" id="lgi:LOTGIDRAFT_236585"/>
<protein>
    <recommendedName>
        <fullName evidence="6">BZIP domain-containing protein</fullName>
    </recommendedName>
</protein>
<proteinExistence type="predicted"/>
<evidence type="ECO:0000313" key="8">
    <source>
        <dbReference type="Proteomes" id="UP000030746"/>
    </source>
</evidence>
<dbReference type="Pfam" id="PF00170">
    <property type="entry name" value="bZIP_1"/>
    <property type="match status" value="1"/>
</dbReference>
<dbReference type="Proteomes" id="UP000030746">
    <property type="component" value="Unassembled WGS sequence"/>
</dbReference>
<dbReference type="Gene3D" id="1.20.5.170">
    <property type="match status" value="1"/>
</dbReference>
<feature type="region of interest" description="Disordered" evidence="5">
    <location>
        <begin position="288"/>
        <end position="323"/>
    </location>
</feature>
<dbReference type="InterPro" id="IPR046347">
    <property type="entry name" value="bZIP_sf"/>
</dbReference>
<accession>V3ZLX4</accession>
<gene>
    <name evidence="7" type="ORF">LOTGIDRAFT_236585</name>
</gene>
<dbReference type="CDD" id="cd14692">
    <property type="entry name" value="bZIP_ATF4"/>
    <property type="match status" value="1"/>
</dbReference>
<keyword evidence="1" id="KW-0805">Transcription regulation</keyword>
<dbReference type="RefSeq" id="XP_009065846.1">
    <property type="nucleotide sequence ID" value="XM_009067598.1"/>
</dbReference>
<dbReference type="EMBL" id="KB203683">
    <property type="protein sequence ID" value="ESO83415.1"/>
    <property type="molecule type" value="Genomic_DNA"/>
</dbReference>
<dbReference type="InterPro" id="IPR004827">
    <property type="entry name" value="bZIP"/>
</dbReference>
<reference evidence="7 8" key="1">
    <citation type="journal article" date="2013" name="Nature">
        <title>Insights into bilaterian evolution from three spiralian genomes.</title>
        <authorList>
            <person name="Simakov O."/>
            <person name="Marletaz F."/>
            <person name="Cho S.J."/>
            <person name="Edsinger-Gonzales E."/>
            <person name="Havlak P."/>
            <person name="Hellsten U."/>
            <person name="Kuo D.H."/>
            <person name="Larsson T."/>
            <person name="Lv J."/>
            <person name="Arendt D."/>
            <person name="Savage R."/>
            <person name="Osoegawa K."/>
            <person name="de Jong P."/>
            <person name="Grimwood J."/>
            <person name="Chapman J.A."/>
            <person name="Shapiro H."/>
            <person name="Aerts A."/>
            <person name="Otillar R.P."/>
            <person name="Terry A.Y."/>
            <person name="Boore J.L."/>
            <person name="Grigoriev I.V."/>
            <person name="Lindberg D.R."/>
            <person name="Seaver E.C."/>
            <person name="Weisblat D.A."/>
            <person name="Putnam N.H."/>
            <person name="Rokhsar D.S."/>
        </authorList>
    </citation>
    <scope>NUCLEOTIDE SEQUENCE [LARGE SCALE GENOMIC DNA]</scope>
</reference>